<evidence type="ECO:0000313" key="1">
    <source>
        <dbReference type="EMBL" id="GAA6198348.1"/>
    </source>
</evidence>
<dbReference type="EMBL" id="BAABWU010000021">
    <property type="protein sequence ID" value="GAA6198348.1"/>
    <property type="molecule type" value="Genomic_DNA"/>
</dbReference>
<gene>
    <name evidence="1" type="ORF">NBRC116598_37930</name>
</gene>
<reference evidence="1 2" key="1">
    <citation type="submission" date="2024-04" db="EMBL/GenBank/DDBJ databases">
        <title>Draft genome sequence of Pseudophaeobacter arcticus NBRC 116598.</title>
        <authorList>
            <person name="Miyakawa T."/>
            <person name="Kusuya Y."/>
            <person name="Miura T."/>
        </authorList>
    </citation>
    <scope>NUCLEOTIDE SEQUENCE [LARGE SCALE GENOMIC DNA]</scope>
    <source>
        <strain evidence="1 2">SU-CL00105</strain>
    </source>
</reference>
<comment type="caution">
    <text evidence="1">The sequence shown here is derived from an EMBL/GenBank/DDBJ whole genome shotgun (WGS) entry which is preliminary data.</text>
</comment>
<dbReference type="PANTHER" id="PTHR13225">
    <property type="entry name" value="MISEXPRESSION SUPPRESSOR OF RAS 6"/>
    <property type="match status" value="1"/>
</dbReference>
<evidence type="ECO:0000313" key="2">
    <source>
        <dbReference type="Proteomes" id="UP001441944"/>
    </source>
</evidence>
<sequence length="323" mass="36201">MLTMAHHTTPLQQTDRPPPIPVIGFEEHNEALIALAWARENSLLGNAPARLLHVDQHQDLVVPQLSRAIGDTPLTVAAIKDLVETEITIASFIWAGVYLGLLDEMFWLAPKAAIAGGRPHSALPTKYLWIATTDEQRREMITLAQRPEASGVGNDDRKSMTLHFVDTEAQMPDRPGPEAAPWVLGIDLDYFSCNSMPDNGFRISVTRDTYEQVSTNRHHPLRLSPSHRVEARHDEQGYWLEYDMLPPRSSDPLVRNTAEIEVEIDRLGAMLSRQTQAPALILIARSQISGFTPRDQCEFIEARVKDMLASVYPCTLLEGSDLW</sequence>
<keyword evidence="2" id="KW-1185">Reference proteome</keyword>
<proteinExistence type="predicted"/>
<dbReference type="Proteomes" id="UP001441944">
    <property type="component" value="Unassembled WGS sequence"/>
</dbReference>
<dbReference type="InterPro" id="IPR024131">
    <property type="entry name" value="UPF0489"/>
</dbReference>
<name>A0ABQ0AR39_9RHOB</name>
<accession>A0ABQ0AR39</accession>
<protein>
    <submittedName>
        <fullName evidence="1">Uncharacterized protein</fullName>
    </submittedName>
</protein>
<dbReference type="Pfam" id="PF12640">
    <property type="entry name" value="UPF0489"/>
    <property type="match status" value="1"/>
</dbReference>
<organism evidence="1 2">
    <name type="scientific">Pseudophaeobacter arcticus</name>
    <dbReference type="NCBI Taxonomy" id="385492"/>
    <lineage>
        <taxon>Bacteria</taxon>
        <taxon>Pseudomonadati</taxon>
        <taxon>Pseudomonadota</taxon>
        <taxon>Alphaproteobacteria</taxon>
        <taxon>Rhodobacterales</taxon>
        <taxon>Paracoccaceae</taxon>
        <taxon>Pseudophaeobacter</taxon>
    </lineage>
</organism>
<dbReference type="PANTHER" id="PTHR13225:SF3">
    <property type="entry name" value="UPF0489 PROTEIN C5ORF22"/>
    <property type="match status" value="1"/>
</dbReference>